<feature type="compositionally biased region" description="Basic residues" evidence="1">
    <location>
        <begin position="204"/>
        <end position="213"/>
    </location>
</feature>
<sequence length="625" mass="69871">MTSRKRQQISADANNISSKTGPQDPDGEELLEGINVRGQTHNIDQGQKACYDSERTCTDRRGSSPEQNNCPGEQSPQRHNNSQLSTRLPLMNCTSRGKLAQTQQVHGSKVQAPSGQSGTKRKREDDAGAADDESPQYNKKAHTGLGEMAPTISQKAVTGMAAILKLSEEERQKLRAARFSLNRSTQHKAPVTPKVIPKDTLPHAAKKLTKKRKQDGVGETGSNRYKKTQRTVAQTSAVDVQFNTEEQCAELRELMKSHQAEKVDYPPDTAIRYVDYSIYSIPVLYSVFIEHEYPFEPIDKPSESVKRTMSESEIELFGRKMLLIRQAALRLTKNKNNRLPEVYRRNGGPKTGPTKVIEDCDLYLHDGKIHVATEFGLLTVPDYLKLIDVPETQRYRFEGRRPSWMKKVLERKVLRRAAVTFEPSNILEAEGCIMFPSDTLLTVLDQGVFDINLASGEESRMAYGLRDYDGVEGWFPYEATCRRDWLQDPGEETKPDPNIIDWTKFDYASEGSNSVSASPQSCKLQAEDIPILTTTVFSLSRRDSSQFVSQPTVFGGSAGNAKDINASHESATVIHDDSSTSNPSTVLETIIDTFTKPHNSPLVFSGTANPLWKDEDDVDYDDDEL</sequence>
<name>A0A3M7LW51_9PLEO</name>
<feature type="compositionally biased region" description="Polar residues" evidence="1">
    <location>
        <begin position="64"/>
        <end position="83"/>
    </location>
</feature>
<dbReference type="EMBL" id="KE747809">
    <property type="protein sequence ID" value="RMZ66465.1"/>
    <property type="molecule type" value="Genomic_DNA"/>
</dbReference>
<proteinExistence type="predicted"/>
<feature type="compositionally biased region" description="Polar residues" evidence="1">
    <location>
        <begin position="8"/>
        <end position="21"/>
    </location>
</feature>
<feature type="region of interest" description="Disordered" evidence="1">
    <location>
        <begin position="98"/>
        <end position="150"/>
    </location>
</feature>
<feature type="region of interest" description="Disordered" evidence="1">
    <location>
        <begin position="184"/>
        <end position="230"/>
    </location>
</feature>
<organism evidence="2 3">
    <name type="scientific">Pyrenophora seminiperda CCB06</name>
    <dbReference type="NCBI Taxonomy" id="1302712"/>
    <lineage>
        <taxon>Eukaryota</taxon>
        <taxon>Fungi</taxon>
        <taxon>Dikarya</taxon>
        <taxon>Ascomycota</taxon>
        <taxon>Pezizomycotina</taxon>
        <taxon>Dothideomycetes</taxon>
        <taxon>Pleosporomycetidae</taxon>
        <taxon>Pleosporales</taxon>
        <taxon>Pleosporineae</taxon>
        <taxon>Pleosporaceae</taxon>
        <taxon>Pyrenophora</taxon>
    </lineage>
</organism>
<keyword evidence="3" id="KW-1185">Reference proteome</keyword>
<feature type="compositionally biased region" description="Basic and acidic residues" evidence="1">
    <location>
        <begin position="51"/>
        <end position="63"/>
    </location>
</feature>
<dbReference type="Proteomes" id="UP000265663">
    <property type="component" value="Unassembled WGS sequence"/>
</dbReference>
<dbReference type="OrthoDB" id="3800937at2759"/>
<evidence type="ECO:0000313" key="3">
    <source>
        <dbReference type="Proteomes" id="UP000265663"/>
    </source>
</evidence>
<evidence type="ECO:0000313" key="2">
    <source>
        <dbReference type="EMBL" id="RMZ66465.1"/>
    </source>
</evidence>
<accession>A0A3M7LW51</accession>
<evidence type="ECO:0000256" key="1">
    <source>
        <dbReference type="SAM" id="MobiDB-lite"/>
    </source>
</evidence>
<reference evidence="2 3" key="1">
    <citation type="journal article" date="2014" name="PLoS ONE">
        <title>De novo Genome Assembly of the Fungal Plant Pathogen Pyrenophora semeniperda.</title>
        <authorList>
            <person name="Soliai M.M."/>
            <person name="Meyer S.E."/>
            <person name="Udall J.A."/>
            <person name="Elzinga D.E."/>
            <person name="Hermansen R.A."/>
            <person name="Bodily P.M."/>
            <person name="Hart A.A."/>
            <person name="Coleman C.E."/>
        </authorList>
    </citation>
    <scope>NUCLEOTIDE SEQUENCE [LARGE SCALE GENOMIC DNA]</scope>
    <source>
        <strain evidence="2 3">CCB06</strain>
        <tissue evidence="2">Mycelium</tissue>
    </source>
</reference>
<feature type="compositionally biased region" description="Polar residues" evidence="1">
    <location>
        <begin position="98"/>
        <end position="118"/>
    </location>
</feature>
<gene>
    <name evidence="2" type="ORF">GMOD_00001801</name>
</gene>
<dbReference type="AlphaFoldDB" id="A0A3M7LW51"/>
<protein>
    <submittedName>
        <fullName evidence="2">Uncharacterized protein</fullName>
    </submittedName>
</protein>
<feature type="region of interest" description="Disordered" evidence="1">
    <location>
        <begin position="1"/>
        <end position="83"/>
    </location>
</feature>